<name>A0A513ZZV9_9CAUD</name>
<evidence type="ECO:0000313" key="2">
    <source>
        <dbReference type="Proteomes" id="UP000319466"/>
    </source>
</evidence>
<evidence type="ECO:0000313" key="1">
    <source>
        <dbReference type="EMBL" id="QDH46559.1"/>
    </source>
</evidence>
<reference evidence="1 2" key="1">
    <citation type="submission" date="2019-04" db="EMBL/GenBank/DDBJ databases">
        <title>Novel bacteriophages capable of disrupting biofilms from clinical strains of Aeromonas hydrophila with intrinsic antibiotic resistance.</title>
        <authorList>
            <person name="Kabwe M."/>
            <person name="Brown T.L."/>
            <person name="Speirs L."/>
            <person name="Ku H."/>
            <person name="Leach M."/>
            <person name="Chan H.T."/>
            <person name="Petrovski S."/>
            <person name="Lock P."/>
            <person name="Tucci J."/>
        </authorList>
    </citation>
    <scope>NUCLEOTIDE SEQUENCE [LARGE SCALE GENOMIC DNA]</scope>
</reference>
<dbReference type="Proteomes" id="UP000319466">
    <property type="component" value="Segment"/>
</dbReference>
<dbReference type="EMBL" id="MK838112">
    <property type="protein sequence ID" value="QDH46559.1"/>
    <property type="molecule type" value="Genomic_DNA"/>
</dbReference>
<sequence>MTYADIKNKMKTLGFSDEEFFKMWLEVYVLSSKKEDLHSNFAEKLGCTRDEAKGVHWALMYKSPYLQDLLRLTRICSLESAKAMVGRSKDLKEVDQRLIGSLDHLESLHDKYIENFREIKVVN</sequence>
<proteinExistence type="predicted"/>
<accession>A0A513ZZV9</accession>
<protein>
    <submittedName>
        <fullName evidence="1">Uncharacterized protein</fullName>
    </submittedName>
</protein>
<organism evidence="1 2">
    <name type="scientific">Aeromonas phage LAh_6</name>
    <dbReference type="NCBI Taxonomy" id="2591030"/>
    <lineage>
        <taxon>Viruses</taxon>
        <taxon>Duplodnaviria</taxon>
        <taxon>Heunggongvirae</taxon>
        <taxon>Uroviricota</taxon>
        <taxon>Caudoviricetes</taxon>
        <taxon>Grimontviridae</taxon>
        <taxon>Lahexavirus</taxon>
        <taxon>Lahexavirus LAh6</taxon>
    </lineage>
</organism>
<gene>
    <name evidence="1" type="ORF">LAh6_90</name>
</gene>
<keyword evidence="2" id="KW-1185">Reference proteome</keyword>